<dbReference type="InterPro" id="IPR000914">
    <property type="entry name" value="SBP_5_dom"/>
</dbReference>
<sequence>MRKRIVSLLLAVALFSSAFVGCGGGASTSTAEGVSSEAAGAKSLSVSLGSEPLTMDPALNQAADVTTVMNHLFEGLTRYSSDKKTVNAQAKDIQVSSDRKTYTITLRDDIKWSDGKPVTAGDFEYAWKRAVDPKTASQYAYIFDPVLNANEIVAGKKDKDTLGIKAQDDKTLVVTLRAPCPYFNELLSFTAYFPLRKDVVEGNEQWTQSPKTYISNGPFTMKEWSHKESITLAKNPNYYDKDKIKLDTIKFVLLEDDSARLAAYQNGEISFCYAIPTEEIPSWQSKPDFQKVPDLGTNFVDFNCKKKPFDDPKVRKALSLAIDRSYLVDTVTKKTQTAAAAFVPVGVRDVEPTQEFRKAGKDFYSVSTEDYEKNVAEAKKLLAEAGYPDGKGFPTVEYATNPASLNNAMAEAIQNMWKTQLGINCTISQQEWSVFIDSRNKGNYQIARDAFGVDFNDPVSMLDLFVTDGGNNSSKYSNPEYDKIIAQVKSTDDNKVRMPLLHQAEEIIMRDMPVAPLTYRSRVFLLNPNVKGYYENPMGFDYFMYATVEG</sequence>
<protein>
    <submittedName>
        <fullName evidence="7">Oligopeptide-binding protein OppA</fullName>
    </submittedName>
</protein>
<evidence type="ECO:0000259" key="6">
    <source>
        <dbReference type="Pfam" id="PF00496"/>
    </source>
</evidence>
<dbReference type="PROSITE" id="PS01040">
    <property type="entry name" value="SBP_BACTERIAL_5"/>
    <property type="match status" value="1"/>
</dbReference>
<accession>A0A4Z0Y961</accession>
<dbReference type="Proteomes" id="UP000297714">
    <property type="component" value="Unassembled WGS sequence"/>
</dbReference>
<dbReference type="AlphaFoldDB" id="A0A4Z0Y961"/>
<dbReference type="SUPFAM" id="SSF53850">
    <property type="entry name" value="Periplasmic binding protein-like II"/>
    <property type="match status" value="1"/>
</dbReference>
<keyword evidence="8" id="KW-1185">Reference proteome</keyword>
<dbReference type="EMBL" id="SRMQ01000010">
    <property type="protein sequence ID" value="TGJ75811.1"/>
    <property type="molecule type" value="Genomic_DNA"/>
</dbReference>
<dbReference type="Pfam" id="PF00496">
    <property type="entry name" value="SBP_bac_5"/>
    <property type="match status" value="1"/>
</dbReference>
<dbReference type="InterPro" id="IPR030678">
    <property type="entry name" value="Peptide/Ni-bd"/>
</dbReference>
<evidence type="ECO:0000256" key="1">
    <source>
        <dbReference type="ARBA" id="ARBA00004193"/>
    </source>
</evidence>
<evidence type="ECO:0000256" key="4">
    <source>
        <dbReference type="ARBA" id="ARBA00022729"/>
    </source>
</evidence>
<organism evidence="7 8">
    <name type="scientific">Caproiciproducens galactitolivorans</name>
    <dbReference type="NCBI Taxonomy" id="642589"/>
    <lineage>
        <taxon>Bacteria</taxon>
        <taxon>Bacillati</taxon>
        <taxon>Bacillota</taxon>
        <taxon>Clostridia</taxon>
        <taxon>Eubacteriales</taxon>
        <taxon>Acutalibacteraceae</taxon>
        <taxon>Caproiciproducens</taxon>
    </lineage>
</organism>
<dbReference type="PANTHER" id="PTHR30290">
    <property type="entry name" value="PERIPLASMIC BINDING COMPONENT OF ABC TRANSPORTER"/>
    <property type="match status" value="1"/>
</dbReference>
<reference evidence="7 8" key="1">
    <citation type="submission" date="2019-04" db="EMBL/GenBank/DDBJ databases">
        <authorList>
            <person name="Poehlein A."/>
            <person name="Bengelsdorf F.R."/>
            <person name="Duerre P."/>
            <person name="Daniel R."/>
        </authorList>
    </citation>
    <scope>NUCLEOTIDE SEQUENCE [LARGE SCALE GENOMIC DNA]</scope>
    <source>
        <strain evidence="7 8">BS-1</strain>
    </source>
</reference>
<evidence type="ECO:0000256" key="3">
    <source>
        <dbReference type="ARBA" id="ARBA00022448"/>
    </source>
</evidence>
<comment type="similarity">
    <text evidence="2">Belongs to the bacterial solute-binding protein 5 family.</text>
</comment>
<dbReference type="OrthoDB" id="239741at2"/>
<keyword evidence="4 5" id="KW-0732">Signal</keyword>
<feature type="domain" description="Solute-binding protein family 5" evidence="6">
    <location>
        <begin position="86"/>
        <end position="472"/>
    </location>
</feature>
<feature type="signal peptide" evidence="5">
    <location>
        <begin position="1"/>
        <end position="18"/>
    </location>
</feature>
<evidence type="ECO:0000256" key="5">
    <source>
        <dbReference type="SAM" id="SignalP"/>
    </source>
</evidence>
<dbReference type="GO" id="GO:1904680">
    <property type="term" value="F:peptide transmembrane transporter activity"/>
    <property type="evidence" value="ECO:0007669"/>
    <property type="project" value="TreeGrafter"/>
</dbReference>
<dbReference type="CDD" id="cd08504">
    <property type="entry name" value="PBP2_OppA"/>
    <property type="match status" value="1"/>
</dbReference>
<dbReference type="PIRSF" id="PIRSF002741">
    <property type="entry name" value="MppA"/>
    <property type="match status" value="1"/>
</dbReference>
<evidence type="ECO:0000313" key="7">
    <source>
        <dbReference type="EMBL" id="TGJ75811.1"/>
    </source>
</evidence>
<feature type="chain" id="PRO_5038820683" evidence="5">
    <location>
        <begin position="19"/>
        <end position="550"/>
    </location>
</feature>
<dbReference type="GO" id="GO:0015833">
    <property type="term" value="P:peptide transport"/>
    <property type="evidence" value="ECO:0007669"/>
    <property type="project" value="TreeGrafter"/>
</dbReference>
<dbReference type="FunFam" id="3.90.76.10:FF:000001">
    <property type="entry name" value="Oligopeptide ABC transporter substrate-binding protein"/>
    <property type="match status" value="1"/>
</dbReference>
<dbReference type="GO" id="GO:0043190">
    <property type="term" value="C:ATP-binding cassette (ABC) transporter complex"/>
    <property type="evidence" value="ECO:0007669"/>
    <property type="project" value="InterPro"/>
</dbReference>
<comment type="subcellular location">
    <subcellularLocation>
        <location evidence="1">Cell membrane</location>
        <topology evidence="1">Lipid-anchor</topology>
    </subcellularLocation>
</comment>
<comment type="caution">
    <text evidence="7">The sequence shown here is derived from an EMBL/GenBank/DDBJ whole genome shotgun (WGS) entry which is preliminary data.</text>
</comment>
<dbReference type="FunFam" id="3.10.105.10:FF:000001">
    <property type="entry name" value="Oligopeptide ABC transporter, oligopeptide-binding protein"/>
    <property type="match status" value="1"/>
</dbReference>
<dbReference type="InterPro" id="IPR039424">
    <property type="entry name" value="SBP_5"/>
</dbReference>
<dbReference type="GO" id="GO:0030288">
    <property type="term" value="C:outer membrane-bounded periplasmic space"/>
    <property type="evidence" value="ECO:0007669"/>
    <property type="project" value="UniProtKB-ARBA"/>
</dbReference>
<evidence type="ECO:0000313" key="8">
    <source>
        <dbReference type="Proteomes" id="UP000297714"/>
    </source>
</evidence>
<dbReference type="PROSITE" id="PS51257">
    <property type="entry name" value="PROKAR_LIPOPROTEIN"/>
    <property type="match status" value="1"/>
</dbReference>
<dbReference type="RefSeq" id="WP_135660399.1">
    <property type="nucleotide sequence ID" value="NZ_JAJUFJ010000009.1"/>
</dbReference>
<dbReference type="Gene3D" id="3.90.76.10">
    <property type="entry name" value="Dipeptide-binding Protein, Domain 1"/>
    <property type="match status" value="1"/>
</dbReference>
<name>A0A4Z0Y961_9FIRM</name>
<dbReference type="Gene3D" id="3.10.105.10">
    <property type="entry name" value="Dipeptide-binding Protein, Domain 3"/>
    <property type="match status" value="1"/>
</dbReference>
<proteinExistence type="inferred from homology"/>
<dbReference type="PANTHER" id="PTHR30290:SF10">
    <property type="entry name" value="PERIPLASMIC OLIGOPEPTIDE-BINDING PROTEIN-RELATED"/>
    <property type="match status" value="1"/>
</dbReference>
<evidence type="ECO:0000256" key="2">
    <source>
        <dbReference type="ARBA" id="ARBA00005695"/>
    </source>
</evidence>
<dbReference type="Gene3D" id="3.40.190.10">
    <property type="entry name" value="Periplasmic binding protein-like II"/>
    <property type="match status" value="1"/>
</dbReference>
<gene>
    <name evidence="7" type="primary">oppA</name>
    <name evidence="7" type="ORF">CAGA_20180</name>
</gene>
<dbReference type="InterPro" id="IPR023765">
    <property type="entry name" value="SBP_5_CS"/>
</dbReference>
<keyword evidence="3" id="KW-0813">Transport</keyword>